<dbReference type="AlphaFoldDB" id="A0A0A9FEW7"/>
<protein>
    <submittedName>
        <fullName evidence="1">Uncharacterized protein</fullName>
    </submittedName>
</protein>
<accession>A0A0A9FEW7</accession>
<proteinExistence type="predicted"/>
<evidence type="ECO:0000313" key="1">
    <source>
        <dbReference type="EMBL" id="JAE10902.1"/>
    </source>
</evidence>
<organism evidence="1">
    <name type="scientific">Arundo donax</name>
    <name type="common">Giant reed</name>
    <name type="synonym">Donax arundinaceus</name>
    <dbReference type="NCBI Taxonomy" id="35708"/>
    <lineage>
        <taxon>Eukaryota</taxon>
        <taxon>Viridiplantae</taxon>
        <taxon>Streptophyta</taxon>
        <taxon>Embryophyta</taxon>
        <taxon>Tracheophyta</taxon>
        <taxon>Spermatophyta</taxon>
        <taxon>Magnoliopsida</taxon>
        <taxon>Liliopsida</taxon>
        <taxon>Poales</taxon>
        <taxon>Poaceae</taxon>
        <taxon>PACMAD clade</taxon>
        <taxon>Arundinoideae</taxon>
        <taxon>Arundineae</taxon>
        <taxon>Arundo</taxon>
    </lineage>
</organism>
<reference evidence="1" key="2">
    <citation type="journal article" date="2015" name="Data Brief">
        <title>Shoot transcriptome of the giant reed, Arundo donax.</title>
        <authorList>
            <person name="Barrero R.A."/>
            <person name="Guerrero F.D."/>
            <person name="Moolhuijzen P."/>
            <person name="Goolsby J.A."/>
            <person name="Tidwell J."/>
            <person name="Bellgard S.E."/>
            <person name="Bellgard M.I."/>
        </authorList>
    </citation>
    <scope>NUCLEOTIDE SEQUENCE</scope>
    <source>
        <tissue evidence="1">Shoot tissue taken approximately 20 cm above the soil surface</tissue>
    </source>
</reference>
<dbReference type="EMBL" id="GBRH01186994">
    <property type="protein sequence ID" value="JAE10902.1"/>
    <property type="molecule type" value="Transcribed_RNA"/>
</dbReference>
<name>A0A0A9FEW7_ARUDO</name>
<reference evidence="1" key="1">
    <citation type="submission" date="2014-09" db="EMBL/GenBank/DDBJ databases">
        <authorList>
            <person name="Magalhaes I.L.F."/>
            <person name="Oliveira U."/>
            <person name="Santos F.R."/>
            <person name="Vidigal T.H.D.A."/>
            <person name="Brescovit A.D."/>
            <person name="Santos A.J."/>
        </authorList>
    </citation>
    <scope>NUCLEOTIDE SEQUENCE</scope>
    <source>
        <tissue evidence="1">Shoot tissue taken approximately 20 cm above the soil surface</tissue>
    </source>
</reference>
<sequence length="76" mass="8891">MLCFNIQAHKHSHFQLPRLFKMDSHMPPLVCLFSLPLCMNDSRLIQATNLWSLTAGKLLIWQSIRISILLFQLLQQ</sequence>